<accession>A0A5N6XLG8</accession>
<gene>
    <name evidence="2" type="ORF">BDV24DRAFT_146367</name>
</gene>
<organism evidence="2">
    <name type="scientific">Aspergillus arachidicola</name>
    <dbReference type="NCBI Taxonomy" id="656916"/>
    <lineage>
        <taxon>Eukaryota</taxon>
        <taxon>Fungi</taxon>
        <taxon>Dikarya</taxon>
        <taxon>Ascomycota</taxon>
        <taxon>Pezizomycotina</taxon>
        <taxon>Eurotiomycetes</taxon>
        <taxon>Eurotiomycetidae</taxon>
        <taxon>Eurotiales</taxon>
        <taxon>Aspergillaceae</taxon>
        <taxon>Aspergillus</taxon>
        <taxon>Aspergillus subgen. Circumdati</taxon>
    </lineage>
</organism>
<feature type="region of interest" description="Disordered" evidence="1">
    <location>
        <begin position="1"/>
        <end position="53"/>
    </location>
</feature>
<sequence>MPATRKVRATTSGNQPYQRQPGRPKKTSINKTETGTTKHEVTQSKPVDASHHSVNQHKPCCQNCCALQPGSENSTDNVARTNGRLVFNTETSTANGADDPERPNNCTLSPSLALSLPDPQGGNTMVVYFHGDVKAVYLKEPSTLCRPSA</sequence>
<proteinExistence type="predicted"/>
<name>A0A5N6XLG8_9EURO</name>
<dbReference type="AlphaFoldDB" id="A0A5N6XLG8"/>
<dbReference type="Proteomes" id="UP000325558">
    <property type="component" value="Unassembled WGS sequence"/>
</dbReference>
<reference evidence="2" key="1">
    <citation type="submission" date="2019-04" db="EMBL/GenBank/DDBJ databases">
        <title>Friends and foes A comparative genomics study of 23 Aspergillus species from section Flavi.</title>
        <authorList>
            <consortium name="DOE Joint Genome Institute"/>
            <person name="Kjaerbolling I."/>
            <person name="Vesth T."/>
            <person name="Frisvad J.C."/>
            <person name="Nybo J.L."/>
            <person name="Theobald S."/>
            <person name="Kildgaard S."/>
            <person name="Isbrandt T."/>
            <person name="Kuo A."/>
            <person name="Sato A."/>
            <person name="Lyhne E.K."/>
            <person name="Kogle M.E."/>
            <person name="Wiebenga A."/>
            <person name="Kun R.S."/>
            <person name="Lubbers R.J."/>
            <person name="Makela M.R."/>
            <person name="Barry K."/>
            <person name="Chovatia M."/>
            <person name="Clum A."/>
            <person name="Daum C."/>
            <person name="Haridas S."/>
            <person name="He G."/>
            <person name="LaButti K."/>
            <person name="Lipzen A."/>
            <person name="Mondo S."/>
            <person name="Riley R."/>
            <person name="Salamov A."/>
            <person name="Simmons B.A."/>
            <person name="Magnuson J.K."/>
            <person name="Henrissat B."/>
            <person name="Mortensen U.H."/>
            <person name="Larsen T.O."/>
            <person name="Devries R.P."/>
            <person name="Grigoriev I.V."/>
            <person name="Machida M."/>
            <person name="Baker S.E."/>
            <person name="Andersen M.R."/>
        </authorList>
    </citation>
    <scope>NUCLEOTIDE SEQUENCE</scope>
    <source>
        <strain evidence="2">CBS 117612</strain>
    </source>
</reference>
<feature type="compositionally biased region" description="Polar residues" evidence="1">
    <location>
        <begin position="9"/>
        <end position="18"/>
    </location>
</feature>
<dbReference type="EMBL" id="ML737403">
    <property type="protein sequence ID" value="KAE8334127.1"/>
    <property type="molecule type" value="Genomic_DNA"/>
</dbReference>
<evidence type="ECO:0000256" key="1">
    <source>
        <dbReference type="SAM" id="MobiDB-lite"/>
    </source>
</evidence>
<evidence type="ECO:0000313" key="2">
    <source>
        <dbReference type="EMBL" id="KAE8334127.1"/>
    </source>
</evidence>
<protein>
    <submittedName>
        <fullName evidence="2">Uncharacterized protein</fullName>
    </submittedName>
</protein>